<dbReference type="CDD" id="cd04590">
    <property type="entry name" value="CBS_pair_CorC_HlyC_assoc"/>
    <property type="match status" value="1"/>
</dbReference>
<evidence type="ECO:0000256" key="9">
    <source>
        <dbReference type="SAM" id="Phobius"/>
    </source>
</evidence>
<comment type="caution">
    <text evidence="13">The sequence shown here is derived from an EMBL/GenBank/DDBJ whole genome shotgun (WGS) entry which is preliminary data.</text>
</comment>
<feature type="chain" id="PRO_5045342476" evidence="10">
    <location>
        <begin position="23"/>
        <end position="419"/>
    </location>
</feature>
<keyword evidence="2 8" id="KW-0812">Transmembrane</keyword>
<keyword evidence="6 8" id="KW-0472">Membrane</keyword>
<reference evidence="13 14" key="1">
    <citation type="submission" date="2020-03" db="EMBL/GenBank/DDBJ databases">
        <title>Genomic Encyclopedia of Type Strains, Phase IV (KMG-IV): sequencing the most valuable type-strain genomes for metagenomic binning, comparative biology and taxonomic classification.</title>
        <authorList>
            <person name="Goeker M."/>
        </authorList>
    </citation>
    <scope>NUCLEOTIDE SEQUENCE [LARGE SCALE GENOMIC DNA]</scope>
    <source>
        <strain evidence="13 14">DSM 105096</strain>
    </source>
</reference>
<dbReference type="PROSITE" id="PS51371">
    <property type="entry name" value="CBS"/>
    <property type="match status" value="1"/>
</dbReference>
<dbReference type="RefSeq" id="WP_168036923.1">
    <property type="nucleotide sequence ID" value="NZ_JAATJH010000002.1"/>
</dbReference>
<comment type="subcellular location">
    <subcellularLocation>
        <location evidence="1">Membrane</location>
        <topology evidence="1">Multi-pass membrane protein</topology>
    </subcellularLocation>
</comment>
<keyword evidence="3" id="KW-0677">Repeat</keyword>
<dbReference type="PANTHER" id="PTHR22777:SF17">
    <property type="entry name" value="UPF0053 PROTEIN SLL0260"/>
    <property type="match status" value="1"/>
</dbReference>
<dbReference type="InterPro" id="IPR016169">
    <property type="entry name" value="FAD-bd_PCMH_sub2"/>
</dbReference>
<dbReference type="EMBL" id="JAATJH010000002">
    <property type="protein sequence ID" value="NJC26167.1"/>
    <property type="molecule type" value="Genomic_DNA"/>
</dbReference>
<dbReference type="PROSITE" id="PS51846">
    <property type="entry name" value="CNNM"/>
    <property type="match status" value="1"/>
</dbReference>
<feature type="transmembrane region" description="Helical" evidence="9">
    <location>
        <begin position="55"/>
        <end position="78"/>
    </location>
</feature>
<organism evidence="13 14">
    <name type="scientific">Neolewinella antarctica</name>
    <dbReference type="NCBI Taxonomy" id="442734"/>
    <lineage>
        <taxon>Bacteria</taxon>
        <taxon>Pseudomonadati</taxon>
        <taxon>Bacteroidota</taxon>
        <taxon>Saprospiria</taxon>
        <taxon>Saprospirales</taxon>
        <taxon>Lewinellaceae</taxon>
        <taxon>Neolewinella</taxon>
    </lineage>
</organism>
<keyword evidence="10" id="KW-0732">Signal</keyword>
<evidence type="ECO:0000256" key="7">
    <source>
        <dbReference type="PROSITE-ProRule" id="PRU00703"/>
    </source>
</evidence>
<dbReference type="SMART" id="SM01091">
    <property type="entry name" value="CorC_HlyC"/>
    <property type="match status" value="1"/>
</dbReference>
<evidence type="ECO:0000256" key="3">
    <source>
        <dbReference type="ARBA" id="ARBA00022737"/>
    </source>
</evidence>
<keyword evidence="5 7" id="KW-0129">CBS domain</keyword>
<dbReference type="Gene3D" id="3.30.465.10">
    <property type="match status" value="1"/>
</dbReference>
<evidence type="ECO:0000256" key="5">
    <source>
        <dbReference type="ARBA" id="ARBA00023122"/>
    </source>
</evidence>
<evidence type="ECO:0000259" key="11">
    <source>
        <dbReference type="PROSITE" id="PS51371"/>
    </source>
</evidence>
<dbReference type="InterPro" id="IPR000644">
    <property type="entry name" value="CBS_dom"/>
</dbReference>
<dbReference type="Pfam" id="PF01595">
    <property type="entry name" value="CNNM"/>
    <property type="match status" value="1"/>
</dbReference>
<feature type="domain" description="CNNM transmembrane" evidence="12">
    <location>
        <begin position="1"/>
        <end position="193"/>
    </location>
</feature>
<evidence type="ECO:0000256" key="10">
    <source>
        <dbReference type="SAM" id="SignalP"/>
    </source>
</evidence>
<gene>
    <name evidence="13" type="ORF">GGR27_001666</name>
</gene>
<dbReference type="InterPro" id="IPR044751">
    <property type="entry name" value="Ion_transp-like_CBS"/>
</dbReference>
<dbReference type="SUPFAM" id="SSF54631">
    <property type="entry name" value="CBS-domain pair"/>
    <property type="match status" value="1"/>
</dbReference>
<evidence type="ECO:0000256" key="8">
    <source>
        <dbReference type="PROSITE-ProRule" id="PRU01193"/>
    </source>
</evidence>
<name>A0ABX0XAD0_9BACT</name>
<dbReference type="InterPro" id="IPR036318">
    <property type="entry name" value="FAD-bd_PCMH-like_sf"/>
</dbReference>
<dbReference type="InterPro" id="IPR005170">
    <property type="entry name" value="Transptr-assoc_dom"/>
</dbReference>
<feature type="transmembrane region" description="Helical" evidence="9">
    <location>
        <begin position="90"/>
        <end position="113"/>
    </location>
</feature>
<protein>
    <submittedName>
        <fullName evidence="13">CBS domain containing-hemolysin-like protein</fullName>
    </submittedName>
</protein>
<keyword evidence="14" id="KW-1185">Reference proteome</keyword>
<evidence type="ECO:0000256" key="6">
    <source>
        <dbReference type="ARBA" id="ARBA00023136"/>
    </source>
</evidence>
<accession>A0ABX0XAD0</accession>
<dbReference type="Proteomes" id="UP000770785">
    <property type="component" value="Unassembled WGS sequence"/>
</dbReference>
<dbReference type="InterPro" id="IPR002550">
    <property type="entry name" value="CNNM"/>
</dbReference>
<dbReference type="SUPFAM" id="SSF56176">
    <property type="entry name" value="FAD-binding/transporter-associated domain-like"/>
    <property type="match status" value="1"/>
</dbReference>
<evidence type="ECO:0000313" key="13">
    <source>
        <dbReference type="EMBL" id="NJC26167.1"/>
    </source>
</evidence>
<dbReference type="PANTHER" id="PTHR22777">
    <property type="entry name" value="HEMOLYSIN-RELATED"/>
    <property type="match status" value="1"/>
</dbReference>
<proteinExistence type="predicted"/>
<evidence type="ECO:0000256" key="4">
    <source>
        <dbReference type="ARBA" id="ARBA00022989"/>
    </source>
</evidence>
<evidence type="ECO:0000256" key="2">
    <source>
        <dbReference type="ARBA" id="ARBA00022692"/>
    </source>
</evidence>
<feature type="domain" description="CBS" evidence="11">
    <location>
        <begin position="271"/>
        <end position="328"/>
    </location>
</feature>
<evidence type="ECO:0000313" key="14">
    <source>
        <dbReference type="Proteomes" id="UP000770785"/>
    </source>
</evidence>
<dbReference type="Gene3D" id="3.10.580.10">
    <property type="entry name" value="CBS-domain"/>
    <property type="match status" value="1"/>
</dbReference>
<dbReference type="Pfam" id="PF03471">
    <property type="entry name" value="CorC_HlyC"/>
    <property type="match status" value="1"/>
</dbReference>
<sequence>MLTFAIIACLALSALFSGSEIAYVSANKLKVELKKKRGTVQSRILAGWYDRPSEFLSAMLVGNNIALVAFTSLITAVLKPVIMGWTGLPDGLLLLLCVTLVITIIVLIFGEYLPKTLFRLYADDALYGLSYPIRVLQWLLYLPSKIMTGVSNILLQLVFKEPGTDLDNVLTRLDLENFVNESGSNDEDTGGIDTKLFGNALNLNTVKVRDCMIPRNEIVAIDINATIDELELKFQESRLSRLLVYRTDVDEIEGYVHHHQLLSMPEKLSDIVLDITFLPEVASVTDVLHDTIKDRFSIACVVDEFGGVAGVITMEDMLEEIFGEIDDEHDDDTYTEEVLPKGEFLFSGRLEVNYLNEKYQLDLPETDYHTLSGLAIGVAETLPEEQERILIKGYELIMVEVSNTKVELIRMRPVADEDE</sequence>
<dbReference type="Pfam" id="PF00571">
    <property type="entry name" value="CBS"/>
    <property type="match status" value="2"/>
</dbReference>
<evidence type="ECO:0000259" key="12">
    <source>
        <dbReference type="PROSITE" id="PS51846"/>
    </source>
</evidence>
<evidence type="ECO:0000256" key="1">
    <source>
        <dbReference type="ARBA" id="ARBA00004141"/>
    </source>
</evidence>
<dbReference type="InterPro" id="IPR046342">
    <property type="entry name" value="CBS_dom_sf"/>
</dbReference>
<feature type="signal peptide" evidence="10">
    <location>
        <begin position="1"/>
        <end position="22"/>
    </location>
</feature>
<keyword evidence="4 8" id="KW-1133">Transmembrane helix</keyword>